<feature type="transmembrane region" description="Helical" evidence="12">
    <location>
        <begin position="68"/>
        <end position="87"/>
    </location>
</feature>
<comment type="subcellular location">
    <subcellularLocation>
        <location evidence="1">Cell membrane</location>
        <topology evidence="1">Multi-pass membrane protein</topology>
    </subcellularLocation>
</comment>
<evidence type="ECO:0000256" key="1">
    <source>
        <dbReference type="ARBA" id="ARBA00004651"/>
    </source>
</evidence>
<evidence type="ECO:0000256" key="9">
    <source>
        <dbReference type="ARBA" id="ARBA00023049"/>
    </source>
</evidence>
<dbReference type="InterPro" id="IPR001915">
    <property type="entry name" value="Peptidase_M48"/>
</dbReference>
<feature type="transmembrane region" description="Helical" evidence="12">
    <location>
        <begin position="37"/>
        <end position="62"/>
    </location>
</feature>
<feature type="domain" description="Peptidase M48" evidence="13">
    <location>
        <begin position="158"/>
        <end position="332"/>
    </location>
</feature>
<keyword evidence="5" id="KW-0479">Metal-binding</keyword>
<dbReference type="InterPro" id="IPR050083">
    <property type="entry name" value="HtpX_protease"/>
</dbReference>
<organism evidence="14 15">
    <name type="scientific">Roseovarius atlanticus</name>
    <dbReference type="NCBI Taxonomy" id="1641875"/>
    <lineage>
        <taxon>Bacteria</taxon>
        <taxon>Pseudomonadati</taxon>
        <taxon>Pseudomonadota</taxon>
        <taxon>Alphaproteobacteria</taxon>
        <taxon>Rhodobacterales</taxon>
        <taxon>Roseobacteraceae</taxon>
        <taxon>Roseovarius</taxon>
    </lineage>
</organism>
<dbReference type="Proteomes" id="UP000051295">
    <property type="component" value="Unassembled WGS sequence"/>
</dbReference>
<comment type="similarity">
    <text evidence="11">Belongs to the peptidase M48 family.</text>
</comment>
<evidence type="ECO:0000256" key="11">
    <source>
        <dbReference type="RuleBase" id="RU003983"/>
    </source>
</evidence>
<dbReference type="CDD" id="cd07328">
    <property type="entry name" value="M48_Ste24p_like"/>
    <property type="match status" value="1"/>
</dbReference>
<dbReference type="Gene3D" id="3.30.2010.10">
    <property type="entry name" value="Metalloproteases ('zincins'), catalytic domain"/>
    <property type="match status" value="1"/>
</dbReference>
<evidence type="ECO:0000313" key="14">
    <source>
        <dbReference type="EMBL" id="KRS12568.1"/>
    </source>
</evidence>
<protein>
    <recommendedName>
        <fullName evidence="13">Peptidase M48 domain-containing protein</fullName>
    </recommendedName>
</protein>
<keyword evidence="9 11" id="KW-0482">Metalloprotease</keyword>
<dbReference type="OrthoDB" id="7870694at2"/>
<dbReference type="GO" id="GO:0005886">
    <property type="term" value="C:plasma membrane"/>
    <property type="evidence" value="ECO:0007669"/>
    <property type="project" value="UniProtKB-SubCell"/>
</dbReference>
<dbReference type="GO" id="GO:0046872">
    <property type="term" value="F:metal ion binding"/>
    <property type="evidence" value="ECO:0007669"/>
    <property type="project" value="UniProtKB-KW"/>
</dbReference>
<evidence type="ECO:0000256" key="12">
    <source>
        <dbReference type="SAM" id="Phobius"/>
    </source>
</evidence>
<comment type="caution">
    <text evidence="14">The sequence shown here is derived from an EMBL/GenBank/DDBJ whole genome shotgun (WGS) entry which is preliminary data.</text>
</comment>
<dbReference type="PANTHER" id="PTHR43221">
    <property type="entry name" value="PROTEASE HTPX"/>
    <property type="match status" value="1"/>
</dbReference>
<evidence type="ECO:0000256" key="3">
    <source>
        <dbReference type="ARBA" id="ARBA00022670"/>
    </source>
</evidence>
<accession>A0A0T5NUF2</accession>
<evidence type="ECO:0000256" key="2">
    <source>
        <dbReference type="ARBA" id="ARBA00022475"/>
    </source>
</evidence>
<dbReference type="EMBL" id="LAXJ01000009">
    <property type="protein sequence ID" value="KRS12568.1"/>
    <property type="molecule type" value="Genomic_DNA"/>
</dbReference>
<sequence>MIDRLIDRWQERHADALLAQARREVDHSKPRITPRLAVGWVLSVVFLATPFIVMGAGVVLIAVTFPRVLPILVGLILIGFGVTLLPPKARNTDQTLRRADLPALFALLDRIAERLGTTPPDGVHVNIAFNAYMGQFPITRWGRRQEWILGLGLPLWMALTPQERIGLLAHEMAHKVNDDPMRQGVFLRAISVLENWRDTFELEQEGLFGGATLVQGVAAVIIETFERLLRGMSFFESQRAEYRADAAAARTAGAASEISSLEKIMCAILAERSIIDLYPYKEDRGGRIFDHMGAAVSDAPTDLKVRLMADAAREKRRVDNSHPPTALRAEFVASLSPFDDAPLDAEDVDFAAIDAELQPIKDALGARLMEDLYEFEVNR</sequence>
<dbReference type="Pfam" id="PF01435">
    <property type="entry name" value="Peptidase_M48"/>
    <property type="match status" value="1"/>
</dbReference>
<proteinExistence type="inferred from homology"/>
<dbReference type="AlphaFoldDB" id="A0A0T5NUF2"/>
<evidence type="ECO:0000259" key="13">
    <source>
        <dbReference type="Pfam" id="PF01435"/>
    </source>
</evidence>
<evidence type="ECO:0000313" key="15">
    <source>
        <dbReference type="Proteomes" id="UP000051295"/>
    </source>
</evidence>
<evidence type="ECO:0000256" key="8">
    <source>
        <dbReference type="ARBA" id="ARBA00022989"/>
    </source>
</evidence>
<comment type="cofactor">
    <cofactor evidence="11">
        <name>Zn(2+)</name>
        <dbReference type="ChEBI" id="CHEBI:29105"/>
    </cofactor>
    <text evidence="11">Binds 1 zinc ion per subunit.</text>
</comment>
<evidence type="ECO:0000256" key="10">
    <source>
        <dbReference type="ARBA" id="ARBA00023136"/>
    </source>
</evidence>
<keyword evidence="15" id="KW-1185">Reference proteome</keyword>
<keyword evidence="7 11" id="KW-0862">Zinc</keyword>
<evidence type="ECO:0000256" key="6">
    <source>
        <dbReference type="ARBA" id="ARBA00022801"/>
    </source>
</evidence>
<dbReference type="GO" id="GO:0004222">
    <property type="term" value="F:metalloendopeptidase activity"/>
    <property type="evidence" value="ECO:0007669"/>
    <property type="project" value="InterPro"/>
</dbReference>
<keyword evidence="4 12" id="KW-0812">Transmembrane</keyword>
<dbReference type="RefSeq" id="WP_057793161.1">
    <property type="nucleotide sequence ID" value="NZ_LAXJ01000009.1"/>
</dbReference>
<dbReference type="PATRIC" id="fig|1641875.4.peg.4580"/>
<dbReference type="STRING" id="1641875.XM53_10790"/>
<reference evidence="14 15" key="1">
    <citation type="submission" date="2015-04" db="EMBL/GenBank/DDBJ databases">
        <title>The draft genome sequence of Roseovarius sp.R12b.</title>
        <authorList>
            <person name="Li G."/>
            <person name="Lai Q."/>
            <person name="Shao Z."/>
            <person name="Yan P."/>
        </authorList>
    </citation>
    <scope>NUCLEOTIDE SEQUENCE [LARGE SCALE GENOMIC DNA]</scope>
    <source>
        <strain evidence="14 15">R12B</strain>
    </source>
</reference>
<keyword evidence="8 12" id="KW-1133">Transmembrane helix</keyword>
<keyword evidence="10 12" id="KW-0472">Membrane</keyword>
<evidence type="ECO:0000256" key="4">
    <source>
        <dbReference type="ARBA" id="ARBA00022692"/>
    </source>
</evidence>
<dbReference type="GO" id="GO:0006508">
    <property type="term" value="P:proteolysis"/>
    <property type="evidence" value="ECO:0007669"/>
    <property type="project" value="UniProtKB-KW"/>
</dbReference>
<gene>
    <name evidence="14" type="ORF">XM53_10790</name>
</gene>
<name>A0A0T5NUF2_9RHOB</name>
<dbReference type="PANTHER" id="PTHR43221:SF1">
    <property type="entry name" value="PROTEASE HTPX"/>
    <property type="match status" value="1"/>
</dbReference>
<evidence type="ECO:0000256" key="7">
    <source>
        <dbReference type="ARBA" id="ARBA00022833"/>
    </source>
</evidence>
<keyword evidence="6 11" id="KW-0378">Hydrolase</keyword>
<evidence type="ECO:0000256" key="5">
    <source>
        <dbReference type="ARBA" id="ARBA00022723"/>
    </source>
</evidence>
<keyword evidence="3 11" id="KW-0645">Protease</keyword>
<keyword evidence="2" id="KW-1003">Cell membrane</keyword>